<evidence type="ECO:0000313" key="1">
    <source>
        <dbReference type="Proteomes" id="UP000887576"/>
    </source>
</evidence>
<accession>A0AC34Q992</accession>
<reference evidence="2" key="1">
    <citation type="submission" date="2022-11" db="UniProtKB">
        <authorList>
            <consortium name="WormBaseParasite"/>
        </authorList>
    </citation>
    <scope>IDENTIFICATION</scope>
</reference>
<dbReference type="WBParaSite" id="JU765_v2.g14225.t1">
    <property type="protein sequence ID" value="JU765_v2.g14225.t1"/>
    <property type="gene ID" value="JU765_v2.g14225"/>
</dbReference>
<evidence type="ECO:0000313" key="2">
    <source>
        <dbReference type="WBParaSite" id="JU765_v2.g14225.t1"/>
    </source>
</evidence>
<sequence length="598" mass="65633">MNNLAILSVSDKTGLVELAKALQAVNLDLVSTGGTAKFLRENGLQVKGVSDITHFNEMLGGRVKTLHPAVHAGILARDDNPSDKLDMERNNFAYVSVVVCNLYPFAKTIKNNPNCEIPTAIEQIDIGGVTLLRAAAKNHARVTVICDPKDYENVIKELQKNNGQISTETRQLLALKAFEHTASYDEDIGGYMRQQFGGSTTNGRRQISLRYGTNPHQSNDAELYSLQADMPIQVLNGAPGYINILDGLNAWQLVSELAKATGMPSAASFKHVSPAGAAVGLPLNDLESQACFVNDLPLDAKKPSLAAAYARARGADRMSSFGDFIALSERCDELTAKIINREVSDGVIAPDYDDAALSLLAKKKNGNYTILKIDPKYLPSEDEVRTVFGLKLKQKRNNAQIDPVVFENIVSDNKDLPKTAIIDLLVATIAVKYTQSNSVCFAHRGQVIGMGAGQQSRIHCTRLAGEKAANWWLRQHEKVLNLPWKANVKRSEKSNTIDILVSGVLGSEISSEQWSQNFTEPVQPFTPEERRSWLQTMADISLSSDAFFPFRDNIDCAKQFGVKYIVSPGGSTRDDEIIQACNEHGMVLIHSGLRLFHH</sequence>
<proteinExistence type="predicted"/>
<dbReference type="Proteomes" id="UP000887576">
    <property type="component" value="Unplaced"/>
</dbReference>
<organism evidence="1 2">
    <name type="scientific">Panagrolaimus sp. JU765</name>
    <dbReference type="NCBI Taxonomy" id="591449"/>
    <lineage>
        <taxon>Eukaryota</taxon>
        <taxon>Metazoa</taxon>
        <taxon>Ecdysozoa</taxon>
        <taxon>Nematoda</taxon>
        <taxon>Chromadorea</taxon>
        <taxon>Rhabditida</taxon>
        <taxon>Tylenchina</taxon>
        <taxon>Panagrolaimomorpha</taxon>
        <taxon>Panagrolaimoidea</taxon>
        <taxon>Panagrolaimidae</taxon>
        <taxon>Panagrolaimus</taxon>
    </lineage>
</organism>
<name>A0AC34Q992_9BILA</name>
<protein>
    <submittedName>
        <fullName evidence="2">Bifunctional purine biosynthesis protein ATIC</fullName>
    </submittedName>
</protein>